<protein>
    <submittedName>
        <fullName evidence="1">Uncharacterized protein</fullName>
    </submittedName>
</protein>
<proteinExistence type="predicted"/>
<accession>A0A423PNS4</accession>
<evidence type="ECO:0000313" key="1">
    <source>
        <dbReference type="EMBL" id="ROO27233.1"/>
    </source>
</evidence>
<gene>
    <name evidence="1" type="ORF">SAHL_11625</name>
</gene>
<dbReference type="Proteomes" id="UP000285123">
    <property type="component" value="Unassembled WGS sequence"/>
</dbReference>
<evidence type="ECO:0000313" key="2">
    <source>
        <dbReference type="Proteomes" id="UP000285123"/>
    </source>
</evidence>
<name>A0A423PNS4_9GAMM</name>
<organism evidence="1 2">
    <name type="scientific">Salinisphaera orenii YIM 95161</name>
    <dbReference type="NCBI Taxonomy" id="1051139"/>
    <lineage>
        <taxon>Bacteria</taxon>
        <taxon>Pseudomonadati</taxon>
        <taxon>Pseudomonadota</taxon>
        <taxon>Gammaproteobacteria</taxon>
        <taxon>Salinisphaerales</taxon>
        <taxon>Salinisphaeraceae</taxon>
        <taxon>Salinisphaera</taxon>
    </lineage>
</organism>
<dbReference type="EMBL" id="AYKF01000094">
    <property type="protein sequence ID" value="ROO27233.1"/>
    <property type="molecule type" value="Genomic_DNA"/>
</dbReference>
<reference evidence="1 2" key="1">
    <citation type="submission" date="2013-10" db="EMBL/GenBank/DDBJ databases">
        <title>Salinisphaera halophila YIM 95161 Genome Sequencing.</title>
        <authorList>
            <person name="Lai Q."/>
            <person name="Li C."/>
            <person name="Shao Z."/>
        </authorList>
    </citation>
    <scope>NUCLEOTIDE SEQUENCE [LARGE SCALE GENOMIC DNA]</scope>
    <source>
        <strain evidence="1 2">YIM 95161</strain>
    </source>
</reference>
<sequence length="29" mass="2836">MPSSMGADRVIAQVAHAGVEIAIGVVADA</sequence>
<dbReference type="AlphaFoldDB" id="A0A423PNS4"/>
<comment type="caution">
    <text evidence="1">The sequence shown here is derived from an EMBL/GenBank/DDBJ whole genome shotgun (WGS) entry which is preliminary data.</text>
</comment>